<dbReference type="AlphaFoldDB" id="A0A818T890"/>
<organism evidence="4 5">
    <name type="scientific">Adineta steineri</name>
    <dbReference type="NCBI Taxonomy" id="433720"/>
    <lineage>
        <taxon>Eukaryota</taxon>
        <taxon>Metazoa</taxon>
        <taxon>Spiralia</taxon>
        <taxon>Gnathifera</taxon>
        <taxon>Rotifera</taxon>
        <taxon>Eurotatoria</taxon>
        <taxon>Bdelloidea</taxon>
        <taxon>Adinetida</taxon>
        <taxon>Adinetidae</taxon>
        <taxon>Adineta</taxon>
    </lineage>
</organism>
<sequence length="309" mass="36430">MTQIESKTIENLTDDDDDDDELNSSNKIIPTAYKSNQSELNEEDISKIANNQSDFDIENLIKLDLKNFINKSIPKQYENFIQCHIKREKDGFSTIYCLYYIGQNENDLILLLKARKHVTIGGHSEFLLEIPLENSSTNLNDETSIAKLRSIKTLQHEYVLYDYQSNQENKPQILAIIYDEHKFGSKEPRKFTVLLHNTKEDLRQFKENETIIDEWRAGRSNDLIEIKNKIPTYNQEFQVYSLPMLNNHIKEGSHKNFQLIYLNEHNEEDIIMEFGRINENRFSLDYRYPLTTIEAFSIALSSFHNRFRT</sequence>
<feature type="domain" description="Tubby C-terminal" evidence="3">
    <location>
        <begin position="74"/>
        <end position="304"/>
    </location>
</feature>
<dbReference type="PANTHER" id="PTHR16517">
    <property type="entry name" value="TUBBY-RELATED"/>
    <property type="match status" value="1"/>
</dbReference>
<feature type="compositionally biased region" description="Polar residues" evidence="2">
    <location>
        <begin position="1"/>
        <end position="11"/>
    </location>
</feature>
<evidence type="ECO:0000313" key="4">
    <source>
        <dbReference type="EMBL" id="CAF3678216.1"/>
    </source>
</evidence>
<feature type="compositionally biased region" description="Acidic residues" evidence="2">
    <location>
        <begin position="12"/>
        <end position="22"/>
    </location>
</feature>
<reference evidence="4" key="1">
    <citation type="submission" date="2021-02" db="EMBL/GenBank/DDBJ databases">
        <authorList>
            <person name="Nowell W R."/>
        </authorList>
    </citation>
    <scope>NUCLEOTIDE SEQUENCE</scope>
</reference>
<gene>
    <name evidence="4" type="ORF">KXQ929_LOCUS9481</name>
</gene>
<dbReference type="InterPro" id="IPR000007">
    <property type="entry name" value="Tubby_C"/>
</dbReference>
<dbReference type="Pfam" id="PF01167">
    <property type="entry name" value="Tub"/>
    <property type="match status" value="1"/>
</dbReference>
<evidence type="ECO:0000259" key="3">
    <source>
        <dbReference type="Pfam" id="PF01167"/>
    </source>
</evidence>
<accession>A0A818T890</accession>
<proteinExistence type="inferred from homology"/>
<dbReference type="PANTHER" id="PTHR16517:SF7">
    <property type="entry name" value="PROTEIN KING TUBBY"/>
    <property type="match status" value="1"/>
</dbReference>
<dbReference type="Proteomes" id="UP000663868">
    <property type="component" value="Unassembled WGS sequence"/>
</dbReference>
<dbReference type="SUPFAM" id="SSF54518">
    <property type="entry name" value="Tubby C-terminal domain-like"/>
    <property type="match status" value="1"/>
</dbReference>
<evidence type="ECO:0000313" key="5">
    <source>
        <dbReference type="Proteomes" id="UP000663868"/>
    </source>
</evidence>
<dbReference type="PRINTS" id="PR01573">
    <property type="entry name" value="SUPERTUBBY"/>
</dbReference>
<name>A0A818T890_9BILA</name>
<protein>
    <recommendedName>
        <fullName evidence="3">Tubby C-terminal domain-containing protein</fullName>
    </recommendedName>
</protein>
<dbReference type="EMBL" id="CAJOBB010000432">
    <property type="protein sequence ID" value="CAF3678216.1"/>
    <property type="molecule type" value="Genomic_DNA"/>
</dbReference>
<evidence type="ECO:0000256" key="1">
    <source>
        <dbReference type="ARBA" id="ARBA00007129"/>
    </source>
</evidence>
<dbReference type="Gene3D" id="3.20.90.10">
    <property type="entry name" value="Tubby Protein, Chain A"/>
    <property type="match status" value="1"/>
</dbReference>
<dbReference type="InterPro" id="IPR025659">
    <property type="entry name" value="Tubby-like_C"/>
</dbReference>
<comment type="similarity">
    <text evidence="1">Belongs to the TUB family.</text>
</comment>
<feature type="region of interest" description="Disordered" evidence="2">
    <location>
        <begin position="1"/>
        <end position="26"/>
    </location>
</feature>
<comment type="caution">
    <text evidence="4">The sequence shown here is derived from an EMBL/GenBank/DDBJ whole genome shotgun (WGS) entry which is preliminary data.</text>
</comment>
<evidence type="ECO:0000256" key="2">
    <source>
        <dbReference type="SAM" id="MobiDB-lite"/>
    </source>
</evidence>